<dbReference type="PROSITE" id="PS51257">
    <property type="entry name" value="PROKAR_LIPOPROTEIN"/>
    <property type="match status" value="1"/>
</dbReference>
<keyword evidence="5" id="KW-0812">Transmembrane</keyword>
<comment type="caution">
    <text evidence="6">The sequence shown here is derived from an EMBL/GenBank/DDBJ whole genome shotgun (WGS) entry which is preliminary data.</text>
</comment>
<feature type="repeat" description="TPR" evidence="3">
    <location>
        <begin position="186"/>
        <end position="219"/>
    </location>
</feature>
<sequence>MKITKQIFIYFSFLMAAALFFSCKTTEKAVKSHVTEETKKAEKTGKKSPREEFNDKLTHLSKKGDLEGILKLIDESDPELTKDFKIQYLKLSILISMRKTKEAETFADELSKAYPNNTEILYAQVMLAQAENNTQKKNQYLKKILAINPKDSRALTEQGLDFYSAKKYNDARRKFIEAYKADPKCTEALIGLGRINYLEGKLDQAEANLTAVLEQEPNNSTALAELARIKSETNRMYQALQDINRAAELEPNNPSHWNDIGSYNLTIGRKEEAKKAYDKVIELTPDSYVAYIYRAGINDELGYKEDALADYIKVCNLYPPYYFALEGAGILLWEKGDWLNAGTAFLKALNKAPASYQYALLYAISLYKQNKNLDAKKFMQNYLKSINRTEKENEYFLCRLFIDFSGDTELINRATAETDMVKKGRLFFYLGEFYNLTKKYILAEKCYVQVMSIENPAFFEYRFAKKAMDGFNSSTKK</sequence>
<evidence type="ECO:0000313" key="6">
    <source>
        <dbReference type="EMBL" id="EMB30681.1"/>
    </source>
</evidence>
<dbReference type="PANTHER" id="PTHR44227:SF3">
    <property type="entry name" value="PROTEIN O-MANNOSYL-TRANSFERASE TMTC4"/>
    <property type="match status" value="1"/>
</dbReference>
<keyword evidence="2 3" id="KW-0802">TPR repeat</keyword>
<dbReference type="PANTHER" id="PTHR44227">
    <property type="match status" value="1"/>
</dbReference>
<keyword evidence="5" id="KW-0472">Membrane</keyword>
<evidence type="ECO:0000256" key="2">
    <source>
        <dbReference type="ARBA" id="ARBA00022803"/>
    </source>
</evidence>
<name>A0A0E2E3M0_TREDN</name>
<dbReference type="SUPFAM" id="SSF48452">
    <property type="entry name" value="TPR-like"/>
    <property type="match status" value="2"/>
</dbReference>
<evidence type="ECO:0000256" key="1">
    <source>
        <dbReference type="ARBA" id="ARBA00022737"/>
    </source>
</evidence>
<dbReference type="HOGENOM" id="CLU_039050_0_0_12"/>
<keyword evidence="1" id="KW-0677">Repeat</keyword>
<protein>
    <submittedName>
        <fullName evidence="6">Uncharacterized protein</fullName>
    </submittedName>
</protein>
<evidence type="ECO:0000256" key="4">
    <source>
        <dbReference type="SAM" id="MobiDB-lite"/>
    </source>
</evidence>
<dbReference type="PROSITE" id="PS50005">
    <property type="entry name" value="TPR"/>
    <property type="match status" value="4"/>
</dbReference>
<dbReference type="Pfam" id="PF13432">
    <property type="entry name" value="TPR_16"/>
    <property type="match status" value="1"/>
</dbReference>
<dbReference type="InterPro" id="IPR019734">
    <property type="entry name" value="TPR_rpt"/>
</dbReference>
<feature type="region of interest" description="Disordered" evidence="4">
    <location>
        <begin position="32"/>
        <end position="52"/>
    </location>
</feature>
<dbReference type="InterPro" id="IPR052346">
    <property type="entry name" value="O-mannosyl-transferase_TMTC"/>
</dbReference>
<evidence type="ECO:0000256" key="5">
    <source>
        <dbReference type="SAM" id="Phobius"/>
    </source>
</evidence>
<dbReference type="Proteomes" id="UP000011705">
    <property type="component" value="Chromosome"/>
</dbReference>
<feature type="repeat" description="TPR" evidence="3">
    <location>
        <begin position="220"/>
        <end position="253"/>
    </location>
</feature>
<gene>
    <name evidence="6" type="ORF">HMPREF9726_02366</name>
</gene>
<dbReference type="PATRIC" id="fig|999432.5.peg.2458"/>
<reference evidence="6" key="1">
    <citation type="submission" date="2012-01" db="EMBL/GenBank/DDBJ databases">
        <title>The Genome Sequence of Treponema denticola H-22.</title>
        <authorList>
            <consortium name="The Broad Institute Genome Sequencing Platform"/>
            <person name="Earl A."/>
            <person name="Ward D."/>
            <person name="Feldgarden M."/>
            <person name="Gevers D."/>
            <person name="Blanton J.M."/>
            <person name="Fenno C.J."/>
            <person name="Baranova O.V."/>
            <person name="Mathney J."/>
            <person name="Dewhirst F.E."/>
            <person name="Izard J."/>
            <person name="Young S.K."/>
            <person name="Zeng Q."/>
            <person name="Gargeya S."/>
            <person name="Fitzgerald M."/>
            <person name="Haas B."/>
            <person name="Abouelleil A."/>
            <person name="Alvarado L."/>
            <person name="Arachchi H.M."/>
            <person name="Berlin A."/>
            <person name="Chapman S.B."/>
            <person name="Gearin G."/>
            <person name="Goldberg J."/>
            <person name="Griggs A."/>
            <person name="Gujja S."/>
            <person name="Hansen M."/>
            <person name="Heiman D."/>
            <person name="Howarth C."/>
            <person name="Larimer J."/>
            <person name="Lui A."/>
            <person name="MacDonald P.J.P."/>
            <person name="McCowen C."/>
            <person name="Montmayeur A."/>
            <person name="Murphy C."/>
            <person name="Neiman D."/>
            <person name="Pearson M."/>
            <person name="Priest M."/>
            <person name="Roberts A."/>
            <person name="Saif S."/>
            <person name="Shea T."/>
            <person name="Sisk P."/>
            <person name="Stolte C."/>
            <person name="Sykes S."/>
            <person name="Wortman J."/>
            <person name="Nusbaum C."/>
            <person name="Birren B."/>
        </authorList>
    </citation>
    <scope>NUCLEOTIDE SEQUENCE [LARGE SCALE GENOMIC DNA]</scope>
    <source>
        <strain evidence="6">H-22</strain>
    </source>
</reference>
<organism evidence="6">
    <name type="scientific">Treponema denticola H-22</name>
    <dbReference type="NCBI Taxonomy" id="999432"/>
    <lineage>
        <taxon>Bacteria</taxon>
        <taxon>Pseudomonadati</taxon>
        <taxon>Spirochaetota</taxon>
        <taxon>Spirochaetia</taxon>
        <taxon>Spirochaetales</taxon>
        <taxon>Treponemataceae</taxon>
        <taxon>Treponema</taxon>
    </lineage>
</organism>
<feature type="repeat" description="TPR" evidence="3">
    <location>
        <begin position="254"/>
        <end position="287"/>
    </location>
</feature>
<feature type="transmembrane region" description="Helical" evidence="5">
    <location>
        <begin position="7"/>
        <end position="22"/>
    </location>
</feature>
<keyword evidence="5" id="KW-1133">Transmembrane helix</keyword>
<dbReference type="EMBL" id="AGDV01000021">
    <property type="protein sequence ID" value="EMB30681.1"/>
    <property type="molecule type" value="Genomic_DNA"/>
</dbReference>
<proteinExistence type="predicted"/>
<dbReference type="SMART" id="SM00028">
    <property type="entry name" value="TPR"/>
    <property type="match status" value="7"/>
</dbReference>
<dbReference type="InterPro" id="IPR011990">
    <property type="entry name" value="TPR-like_helical_dom_sf"/>
</dbReference>
<dbReference type="Gene3D" id="1.25.40.10">
    <property type="entry name" value="Tetratricopeptide repeat domain"/>
    <property type="match status" value="3"/>
</dbReference>
<feature type="repeat" description="TPR" evidence="3">
    <location>
        <begin position="152"/>
        <end position="185"/>
    </location>
</feature>
<evidence type="ECO:0000256" key="3">
    <source>
        <dbReference type="PROSITE-ProRule" id="PRU00339"/>
    </source>
</evidence>
<accession>A0A0E2E3M0</accession>
<dbReference type="AlphaFoldDB" id="A0A0E2E3M0"/>
<dbReference type="Pfam" id="PF13181">
    <property type="entry name" value="TPR_8"/>
    <property type="match status" value="1"/>
</dbReference>
<dbReference type="RefSeq" id="WP_002685862.1">
    <property type="nucleotide sequence ID" value="NZ_CM001795.1"/>
</dbReference>